<evidence type="ECO:0000313" key="7">
    <source>
        <dbReference type="Proteomes" id="UP000435112"/>
    </source>
</evidence>
<reference evidence="5 7" key="1">
    <citation type="submission" date="2018-09" db="EMBL/GenBank/DDBJ databases">
        <title>Genomic investigation of the strawberry pathogen Phytophthora fragariae indicates pathogenicity is determined by transcriptional variation in three key races.</title>
        <authorList>
            <person name="Adams T.M."/>
            <person name="Armitage A.D."/>
            <person name="Sobczyk M.K."/>
            <person name="Bates H.J."/>
            <person name="Dunwell J.M."/>
            <person name="Nellist C.F."/>
            <person name="Harrison R.J."/>
        </authorList>
    </citation>
    <scope>NUCLEOTIDE SEQUENCE [LARGE SCALE GENOMIC DNA]</scope>
    <source>
        <strain evidence="3 5">SCRP249</strain>
        <strain evidence="2 7">SCRP324</strain>
        <strain evidence="4 6">SCRP333</strain>
    </source>
</reference>
<gene>
    <name evidence="3" type="ORF">PR001_g5995</name>
    <name evidence="2" type="ORF">PR002_g4829</name>
    <name evidence="4" type="ORF">PR003_g4249</name>
</gene>
<dbReference type="OrthoDB" id="126604at2759"/>
<comment type="caution">
    <text evidence="3">The sequence shown here is derived from an EMBL/GenBank/DDBJ whole genome shotgun (WGS) entry which is preliminary data.</text>
</comment>
<dbReference type="Proteomes" id="UP000435112">
    <property type="component" value="Unassembled WGS sequence"/>
</dbReference>
<evidence type="ECO:0000313" key="5">
    <source>
        <dbReference type="Proteomes" id="UP000429607"/>
    </source>
</evidence>
<feature type="compositionally biased region" description="Basic and acidic residues" evidence="1">
    <location>
        <begin position="80"/>
        <end position="92"/>
    </location>
</feature>
<evidence type="ECO:0000313" key="6">
    <source>
        <dbReference type="Proteomes" id="UP000434957"/>
    </source>
</evidence>
<evidence type="ECO:0000313" key="3">
    <source>
        <dbReference type="EMBL" id="KAE9042942.1"/>
    </source>
</evidence>
<keyword evidence="6" id="KW-1185">Reference proteome</keyword>
<evidence type="ECO:0000256" key="1">
    <source>
        <dbReference type="SAM" id="MobiDB-lite"/>
    </source>
</evidence>
<dbReference type="Proteomes" id="UP000434957">
    <property type="component" value="Unassembled WGS sequence"/>
</dbReference>
<evidence type="ECO:0000313" key="2">
    <source>
        <dbReference type="EMBL" id="KAE9040695.1"/>
    </source>
</evidence>
<sequence length="143" mass="16600">MCNQLIEEHGLVACFDGEYGAKEKCKLQIESLSPGELKSEVKNAIRLVPDARSDECKLHNLVLDKALKQDRDFRRRKRSRYDEQFDKPDKPAKLQNRKSPVDHAGRGQYGRSEKKNWTAAMKPTELYNKLRREFVLPLPKMDA</sequence>
<organism evidence="3 5">
    <name type="scientific">Phytophthora rubi</name>
    <dbReference type="NCBI Taxonomy" id="129364"/>
    <lineage>
        <taxon>Eukaryota</taxon>
        <taxon>Sar</taxon>
        <taxon>Stramenopiles</taxon>
        <taxon>Oomycota</taxon>
        <taxon>Peronosporomycetes</taxon>
        <taxon>Peronosporales</taxon>
        <taxon>Peronosporaceae</taxon>
        <taxon>Phytophthora</taxon>
    </lineage>
</organism>
<accession>A0A6A3NI10</accession>
<proteinExistence type="predicted"/>
<name>A0A6A3NI10_9STRA</name>
<dbReference type="Proteomes" id="UP000429607">
    <property type="component" value="Unassembled WGS sequence"/>
</dbReference>
<evidence type="ECO:0000313" key="4">
    <source>
        <dbReference type="EMBL" id="KAE9352702.1"/>
    </source>
</evidence>
<dbReference type="EMBL" id="QXFT01000158">
    <property type="protein sequence ID" value="KAE9352702.1"/>
    <property type="molecule type" value="Genomic_DNA"/>
</dbReference>
<feature type="region of interest" description="Disordered" evidence="1">
    <location>
        <begin position="73"/>
        <end position="117"/>
    </location>
</feature>
<dbReference type="AlphaFoldDB" id="A0A6A3NI10"/>
<dbReference type="EMBL" id="QXFU01000195">
    <property type="protein sequence ID" value="KAE9040695.1"/>
    <property type="molecule type" value="Genomic_DNA"/>
</dbReference>
<feature type="compositionally biased region" description="Basic and acidic residues" evidence="1">
    <location>
        <begin position="99"/>
        <end position="116"/>
    </location>
</feature>
<dbReference type="EMBL" id="QXFV01000275">
    <property type="protein sequence ID" value="KAE9042942.1"/>
    <property type="molecule type" value="Genomic_DNA"/>
</dbReference>
<protein>
    <submittedName>
        <fullName evidence="3">Uncharacterized protein</fullName>
    </submittedName>
</protein>